<keyword evidence="1" id="KW-0378">Hydrolase</keyword>
<dbReference type="RefSeq" id="WP_245804374.1">
    <property type="nucleotide sequence ID" value="NZ_FWXD01000026.1"/>
</dbReference>
<evidence type="ECO:0000313" key="4">
    <source>
        <dbReference type="Proteomes" id="UP000192761"/>
    </source>
</evidence>
<organism evidence="3 4">
    <name type="scientific">Andreprevotia lacus DSM 23236</name>
    <dbReference type="NCBI Taxonomy" id="1121001"/>
    <lineage>
        <taxon>Bacteria</taxon>
        <taxon>Pseudomonadati</taxon>
        <taxon>Pseudomonadota</taxon>
        <taxon>Betaproteobacteria</taxon>
        <taxon>Neisseriales</taxon>
        <taxon>Chitinibacteraceae</taxon>
        <taxon>Andreprevotia</taxon>
    </lineage>
</organism>
<dbReference type="NCBIfam" id="TIGR00369">
    <property type="entry name" value="unchar_dom_1"/>
    <property type="match status" value="1"/>
</dbReference>
<dbReference type="InterPro" id="IPR006683">
    <property type="entry name" value="Thioestr_dom"/>
</dbReference>
<dbReference type="Proteomes" id="UP000192761">
    <property type="component" value="Unassembled WGS sequence"/>
</dbReference>
<dbReference type="PANTHER" id="PTHR43240">
    <property type="entry name" value="1,4-DIHYDROXY-2-NAPHTHOYL-COA THIOESTERASE 1"/>
    <property type="match status" value="1"/>
</dbReference>
<evidence type="ECO:0000313" key="3">
    <source>
        <dbReference type="EMBL" id="SMC28874.1"/>
    </source>
</evidence>
<dbReference type="STRING" id="1121001.SAMN02745857_03455"/>
<protein>
    <submittedName>
        <fullName evidence="3">Uncharacterized domain 1-containing protein</fullName>
    </submittedName>
</protein>
<gene>
    <name evidence="3" type="ORF">SAMN02745857_03455</name>
</gene>
<dbReference type="GO" id="GO:0005829">
    <property type="term" value="C:cytosol"/>
    <property type="evidence" value="ECO:0007669"/>
    <property type="project" value="TreeGrafter"/>
</dbReference>
<dbReference type="InterPro" id="IPR029069">
    <property type="entry name" value="HotDog_dom_sf"/>
</dbReference>
<dbReference type="PANTHER" id="PTHR43240:SF7">
    <property type="entry name" value="BLR7284 PROTEIN"/>
    <property type="match status" value="1"/>
</dbReference>
<dbReference type="GO" id="GO:0061522">
    <property type="term" value="F:1,4-dihydroxy-2-naphthoyl-CoA thioesterase activity"/>
    <property type="evidence" value="ECO:0007669"/>
    <property type="project" value="TreeGrafter"/>
</dbReference>
<dbReference type="Gene3D" id="3.10.129.10">
    <property type="entry name" value="Hotdog Thioesterase"/>
    <property type="match status" value="1"/>
</dbReference>
<evidence type="ECO:0000256" key="1">
    <source>
        <dbReference type="ARBA" id="ARBA00022801"/>
    </source>
</evidence>
<accession>A0A1W1XYD2</accession>
<evidence type="ECO:0000259" key="2">
    <source>
        <dbReference type="Pfam" id="PF03061"/>
    </source>
</evidence>
<dbReference type="CDD" id="cd03443">
    <property type="entry name" value="PaaI_thioesterase"/>
    <property type="match status" value="1"/>
</dbReference>
<dbReference type="EMBL" id="FWXD01000026">
    <property type="protein sequence ID" value="SMC28874.1"/>
    <property type="molecule type" value="Genomic_DNA"/>
</dbReference>
<feature type="domain" description="Thioesterase" evidence="2">
    <location>
        <begin position="74"/>
        <end position="146"/>
    </location>
</feature>
<keyword evidence="4" id="KW-1185">Reference proteome</keyword>
<proteinExistence type="predicted"/>
<reference evidence="3 4" key="1">
    <citation type="submission" date="2017-04" db="EMBL/GenBank/DDBJ databases">
        <authorList>
            <person name="Afonso C.L."/>
            <person name="Miller P.J."/>
            <person name="Scott M.A."/>
            <person name="Spackman E."/>
            <person name="Goraichik I."/>
            <person name="Dimitrov K.M."/>
            <person name="Suarez D.L."/>
            <person name="Swayne D.E."/>
        </authorList>
    </citation>
    <scope>NUCLEOTIDE SEQUENCE [LARGE SCALE GENOMIC DNA]</scope>
    <source>
        <strain evidence="3 4">DSM 23236</strain>
    </source>
</reference>
<dbReference type="Pfam" id="PF03061">
    <property type="entry name" value="4HBT"/>
    <property type="match status" value="1"/>
</dbReference>
<dbReference type="AlphaFoldDB" id="A0A1W1XYD2"/>
<dbReference type="SUPFAM" id="SSF54637">
    <property type="entry name" value="Thioesterase/thiol ester dehydrase-isomerase"/>
    <property type="match status" value="1"/>
</dbReference>
<dbReference type="InterPro" id="IPR003736">
    <property type="entry name" value="PAAI_dom"/>
</dbReference>
<sequence length="167" mass="18052">MTNSKATRVTMTETPKRNAEPVHAPAFFAQIMQWFEQLPHCKLLGIKHLSSSAGSVTLELPFSDAIIGNPQTRVLHGGVVTTLIDTASGSAIYTLLSAPEAVATLDLRIDYLRPAKPDAPVYCTAECYRMTEHIAFTRATAFQDDVSKPVAYAVGTFARTPLGKEGA</sequence>
<name>A0A1W1XYD2_9NEIS</name>